<proteinExistence type="predicted"/>
<evidence type="ECO:0000256" key="2">
    <source>
        <dbReference type="ARBA" id="ARBA00022801"/>
    </source>
</evidence>
<evidence type="ECO:0000313" key="3">
    <source>
        <dbReference type="EMBL" id="QBK89191.1"/>
    </source>
</evidence>
<gene>
    <name evidence="3" type="ORF">LCMiAC02_02850</name>
</gene>
<dbReference type="GO" id="GO:0046872">
    <property type="term" value="F:metal ion binding"/>
    <property type="evidence" value="ECO:0007669"/>
    <property type="project" value="UniProtKB-KW"/>
</dbReference>
<dbReference type="PANTHER" id="PTHR23422:SF11">
    <property type="entry name" value="DIPEPTIDYL PEPTIDASE 3"/>
    <property type="match status" value="1"/>
</dbReference>
<dbReference type="Gene3D" id="3.30.540.30">
    <property type="match status" value="2"/>
</dbReference>
<organism evidence="3">
    <name type="scientific">Mimivirus LCMiAC02</name>
    <dbReference type="NCBI Taxonomy" id="2506609"/>
    <lineage>
        <taxon>Viruses</taxon>
        <taxon>Varidnaviria</taxon>
        <taxon>Bamfordvirae</taxon>
        <taxon>Nucleocytoviricota</taxon>
        <taxon>Megaviricetes</taxon>
        <taxon>Imitervirales</taxon>
        <taxon>Mimiviridae</taxon>
        <taxon>Klosneuvirinae</taxon>
    </lineage>
</organism>
<keyword evidence="2" id="KW-0378">Hydrolase</keyword>
<dbReference type="PANTHER" id="PTHR23422">
    <property type="entry name" value="DIPEPTIDYL PEPTIDASE III-RELATED"/>
    <property type="match status" value="1"/>
</dbReference>
<evidence type="ECO:0000256" key="1">
    <source>
        <dbReference type="ARBA" id="ARBA00022723"/>
    </source>
</evidence>
<reference evidence="3" key="1">
    <citation type="journal article" date="2019" name="MBio">
        <title>Virus Genomes from Deep Sea Sediments Expand the Ocean Megavirome and Support Independent Origins of Viral Gigantism.</title>
        <authorList>
            <person name="Backstrom D."/>
            <person name="Yutin N."/>
            <person name="Jorgensen S.L."/>
            <person name="Dharamshi J."/>
            <person name="Homa F."/>
            <person name="Zaremba-Niedwiedzka K."/>
            <person name="Spang A."/>
            <person name="Wolf Y.I."/>
            <person name="Koonin E.V."/>
            <person name="Ettema T.J."/>
        </authorList>
    </citation>
    <scope>NUCLEOTIDE SEQUENCE</scope>
</reference>
<dbReference type="EMBL" id="MK500409">
    <property type="protein sequence ID" value="QBK89191.1"/>
    <property type="molecule type" value="Genomic_DNA"/>
</dbReference>
<name>A0A481Z1X9_9VIRU</name>
<protein>
    <submittedName>
        <fullName evidence="3">Peptidase family M49</fullName>
    </submittedName>
</protein>
<sequence>MIHSSTHRIEKEKDLTQEQIKKVPMFSYFVERFADFVILRYEAKDFNSLTLKQKKLLYFLSEAALSGRDIIWDQNYRYNLVIRRTLEEIIKNFNGDRTSNEFKNFMVYVKQIWFANGIHHHYSNDKFKPEFSKKFFGYLIAHSPSKNFPLQKGELLTDLVERLYEFIFNPDLDNKKVSLVSDGKMVVRSAVNFYRGFSTDAEVQDFYTAKIAKANNTTTPISYGLNSRLVKKNNSSGEPQIYEEVYKINGLYGKAIEKIVYWLDKAKTVAESDLQHKSIELLIEYYQTGDLEKFNEYNILWIKDVEPRIDFINGFIENYNDPFGFRGSWESVVSIKDIKLTKKYEILAKEAKWFEDHSPIKYKKTKVQGISYKIITVITESGDSSPATPIGINLPNENWIRTKHGSKSVSLRNIEDAYEELSKSNGSLQEFYLTEQIKWIKKYGHDASRISTGLHEVIGHASGRIKEGVGNFSETLKNYSSTLEEARADLVALYYIGDPHLVDLGLVSSTDVMKAEYNIYITNGLLRQLVRIEIGKDIEQTHMRNRQLISKWVFEKGKTENIITKIDITNGENTNTYFKINNYQKLKKLFGELLVEVQRIKSEGDYAAGKYLVETYGVKVDLDLHKQVKRRWAKHDIASHTGFLNPILTPIKATNGEITNIKVSYQKNFTEQMLYYASNYSFLNTYN</sequence>
<dbReference type="GO" id="GO:0016787">
    <property type="term" value="F:hydrolase activity"/>
    <property type="evidence" value="ECO:0007669"/>
    <property type="project" value="UniProtKB-KW"/>
</dbReference>
<accession>A0A481Z1X9</accession>
<keyword evidence="1" id="KW-0479">Metal-binding</keyword>
<dbReference type="InterPro" id="IPR039461">
    <property type="entry name" value="Peptidase_M49"/>
</dbReference>
<dbReference type="Pfam" id="PF03571">
    <property type="entry name" value="Peptidase_M49"/>
    <property type="match status" value="2"/>
</dbReference>